<sequence length="286" mass="28819">MPPLPGMRIRTRNWLALLTFSASSYGRVEDCLAVRLVPTLALDESMAVTLDYLVQHPVLMLRVPECLTDAAWTRLTSSGYRPSKMYKDPFTMKFLALLALTSATAMAARSGKPYGNPSPNPSPYGGGGGDSGSNSGGQSYSPDNDDDDDDNGGYPDKNDDSPYPKPQPSPYPKPQPNPYPKPQPPKPQPKPSACVRPGGKCNVGLGPNSVCCEGTCVPDTPGLPGSSGKCSGGGGGNNGGNGGGRSPYNGGGGGGGGSYGGGSNGGGSNGGGGGGGGGYPSPAPAY</sequence>
<dbReference type="AlphaFoldDB" id="A0A2A9PCK3"/>
<feature type="compositionally biased region" description="Pro residues" evidence="1">
    <location>
        <begin position="163"/>
        <end position="190"/>
    </location>
</feature>
<comment type="caution">
    <text evidence="3">The sequence shown here is derived from an EMBL/GenBank/DDBJ whole genome shotgun (WGS) entry which is preliminary data.</text>
</comment>
<feature type="signal peptide" evidence="2">
    <location>
        <begin position="1"/>
        <end position="26"/>
    </location>
</feature>
<reference evidence="3 4" key="1">
    <citation type="journal article" date="2015" name="BMC Genomics">
        <title>Gene expression during zombie ant biting behavior reflects the complexity underlying fungal parasitic behavioral manipulation.</title>
        <authorList>
            <person name="de Bekker C."/>
            <person name="Ohm R.A."/>
            <person name="Loreto R.G."/>
            <person name="Sebastian A."/>
            <person name="Albert I."/>
            <person name="Merrow M."/>
            <person name="Brachmann A."/>
            <person name="Hughes D.P."/>
        </authorList>
    </citation>
    <scope>NUCLEOTIDE SEQUENCE [LARGE SCALE GENOMIC DNA]</scope>
    <source>
        <strain evidence="3 4">SC16a</strain>
    </source>
</reference>
<accession>A0A2A9PCK3</accession>
<feature type="compositionally biased region" description="Gly residues" evidence="1">
    <location>
        <begin position="124"/>
        <end position="135"/>
    </location>
</feature>
<reference evidence="3 4" key="2">
    <citation type="journal article" date="2017" name="Sci. Rep.">
        <title>Ant-infecting Ophiocordyceps genomes reveal a high diversity of potential behavioral manipulation genes and a possible major role for enterotoxins.</title>
        <authorList>
            <person name="de Bekker C."/>
            <person name="Ohm R.A."/>
            <person name="Evans H.C."/>
            <person name="Brachmann A."/>
            <person name="Hughes D.P."/>
        </authorList>
    </citation>
    <scope>NUCLEOTIDE SEQUENCE [LARGE SCALE GENOMIC DNA]</scope>
    <source>
        <strain evidence="3 4">SC16a</strain>
    </source>
</reference>
<dbReference type="Proteomes" id="UP000037136">
    <property type="component" value="Unassembled WGS sequence"/>
</dbReference>
<evidence type="ECO:0000313" key="4">
    <source>
        <dbReference type="Proteomes" id="UP000037136"/>
    </source>
</evidence>
<proteinExistence type="predicted"/>
<feature type="compositionally biased region" description="Gly residues" evidence="1">
    <location>
        <begin position="230"/>
        <end position="279"/>
    </location>
</feature>
<evidence type="ECO:0008006" key="5">
    <source>
        <dbReference type="Google" id="ProtNLM"/>
    </source>
</evidence>
<organism evidence="3 4">
    <name type="scientific">Ophiocordyceps unilateralis</name>
    <name type="common">Zombie-ant fungus</name>
    <name type="synonym">Torrubia unilateralis</name>
    <dbReference type="NCBI Taxonomy" id="268505"/>
    <lineage>
        <taxon>Eukaryota</taxon>
        <taxon>Fungi</taxon>
        <taxon>Dikarya</taxon>
        <taxon>Ascomycota</taxon>
        <taxon>Pezizomycotina</taxon>
        <taxon>Sordariomycetes</taxon>
        <taxon>Hypocreomycetidae</taxon>
        <taxon>Hypocreales</taxon>
        <taxon>Ophiocordycipitaceae</taxon>
        <taxon>Ophiocordyceps</taxon>
    </lineage>
</organism>
<feature type="region of interest" description="Disordered" evidence="1">
    <location>
        <begin position="109"/>
        <end position="199"/>
    </location>
</feature>
<evidence type="ECO:0000256" key="2">
    <source>
        <dbReference type="SAM" id="SignalP"/>
    </source>
</evidence>
<gene>
    <name evidence="3" type="ORF">XA68_13492</name>
</gene>
<feature type="chain" id="PRO_5012857656" description="Hydrophobin" evidence="2">
    <location>
        <begin position="27"/>
        <end position="286"/>
    </location>
</feature>
<evidence type="ECO:0000256" key="1">
    <source>
        <dbReference type="SAM" id="MobiDB-lite"/>
    </source>
</evidence>
<name>A0A2A9PCK3_OPHUN</name>
<protein>
    <recommendedName>
        <fullName evidence="5">Hydrophobin</fullName>
    </recommendedName>
</protein>
<keyword evidence="2" id="KW-0732">Signal</keyword>
<dbReference type="STRING" id="268505.A0A2A9PCK3"/>
<evidence type="ECO:0000313" key="3">
    <source>
        <dbReference type="EMBL" id="PFH58566.1"/>
    </source>
</evidence>
<dbReference type="EMBL" id="LAZP02000279">
    <property type="protein sequence ID" value="PFH58566.1"/>
    <property type="molecule type" value="Genomic_DNA"/>
</dbReference>
<feature type="region of interest" description="Disordered" evidence="1">
    <location>
        <begin position="213"/>
        <end position="286"/>
    </location>
</feature>
<dbReference type="PRINTS" id="PR01228">
    <property type="entry name" value="EGGSHELL"/>
</dbReference>
<keyword evidence="4" id="KW-1185">Reference proteome</keyword>